<dbReference type="AlphaFoldDB" id="A0A381U1W1"/>
<evidence type="ECO:0000256" key="1">
    <source>
        <dbReference type="ARBA" id="ARBA00004651"/>
    </source>
</evidence>
<evidence type="ECO:0000256" key="5">
    <source>
        <dbReference type="ARBA" id="ARBA00023136"/>
    </source>
</evidence>
<keyword evidence="3 6" id="KW-0812">Transmembrane</keyword>
<dbReference type="Pfam" id="PF03994">
    <property type="entry name" value="DUF350"/>
    <property type="match status" value="1"/>
</dbReference>
<protein>
    <recommendedName>
        <fullName evidence="8">DUF350 domain-containing protein</fullName>
    </recommendedName>
</protein>
<sequence>MPDPNTLMGLLTQYARAVGWSIAAAVGFAFGIGIALKVFDWLSTEIDEWEEIKKGNMGVSLIFISLIVMVGLLVHKVI</sequence>
<evidence type="ECO:0000256" key="3">
    <source>
        <dbReference type="ARBA" id="ARBA00022692"/>
    </source>
</evidence>
<proteinExistence type="predicted"/>
<evidence type="ECO:0000256" key="4">
    <source>
        <dbReference type="ARBA" id="ARBA00022989"/>
    </source>
</evidence>
<evidence type="ECO:0000313" key="7">
    <source>
        <dbReference type="EMBL" id="SVA21628.1"/>
    </source>
</evidence>
<dbReference type="InterPro" id="IPR007140">
    <property type="entry name" value="DUF350"/>
</dbReference>
<keyword evidence="2" id="KW-1003">Cell membrane</keyword>
<dbReference type="GO" id="GO:0005886">
    <property type="term" value="C:plasma membrane"/>
    <property type="evidence" value="ECO:0007669"/>
    <property type="project" value="UniProtKB-SubCell"/>
</dbReference>
<dbReference type="EMBL" id="UINC01005485">
    <property type="protein sequence ID" value="SVA21628.1"/>
    <property type="molecule type" value="Genomic_DNA"/>
</dbReference>
<keyword evidence="5 6" id="KW-0472">Membrane</keyword>
<organism evidence="7">
    <name type="scientific">marine metagenome</name>
    <dbReference type="NCBI Taxonomy" id="408172"/>
    <lineage>
        <taxon>unclassified sequences</taxon>
        <taxon>metagenomes</taxon>
        <taxon>ecological metagenomes</taxon>
    </lineage>
</organism>
<keyword evidence="4 6" id="KW-1133">Transmembrane helix</keyword>
<evidence type="ECO:0000256" key="6">
    <source>
        <dbReference type="SAM" id="Phobius"/>
    </source>
</evidence>
<reference evidence="7" key="1">
    <citation type="submission" date="2018-05" db="EMBL/GenBank/DDBJ databases">
        <authorList>
            <person name="Lanie J.A."/>
            <person name="Ng W.-L."/>
            <person name="Kazmierczak K.M."/>
            <person name="Andrzejewski T.M."/>
            <person name="Davidsen T.M."/>
            <person name="Wayne K.J."/>
            <person name="Tettelin H."/>
            <person name="Glass J.I."/>
            <person name="Rusch D."/>
            <person name="Podicherti R."/>
            <person name="Tsui H.-C.T."/>
            <person name="Winkler M.E."/>
        </authorList>
    </citation>
    <scope>NUCLEOTIDE SEQUENCE</scope>
</reference>
<accession>A0A381U1W1</accession>
<feature type="transmembrane region" description="Helical" evidence="6">
    <location>
        <begin position="17"/>
        <end position="36"/>
    </location>
</feature>
<comment type="subcellular location">
    <subcellularLocation>
        <location evidence="1">Cell membrane</location>
        <topology evidence="1">Multi-pass membrane protein</topology>
    </subcellularLocation>
</comment>
<evidence type="ECO:0000256" key="2">
    <source>
        <dbReference type="ARBA" id="ARBA00022475"/>
    </source>
</evidence>
<feature type="transmembrane region" description="Helical" evidence="6">
    <location>
        <begin position="57"/>
        <end position="75"/>
    </location>
</feature>
<name>A0A381U1W1_9ZZZZ</name>
<evidence type="ECO:0008006" key="8">
    <source>
        <dbReference type="Google" id="ProtNLM"/>
    </source>
</evidence>
<gene>
    <name evidence="7" type="ORF">METZ01_LOCUS74482</name>
</gene>